<keyword evidence="1" id="KW-0472">Membrane</keyword>
<feature type="transmembrane region" description="Helical" evidence="1">
    <location>
        <begin position="116"/>
        <end position="133"/>
    </location>
</feature>
<dbReference type="RefSeq" id="WP_066170062.1">
    <property type="nucleotide sequence ID" value="NZ_CP036246.2"/>
</dbReference>
<reference evidence="2 4" key="1">
    <citation type="submission" date="2015-05" db="EMBL/GenBank/DDBJ databases">
        <authorList>
            <person name="Rovetto F."/>
            <person name="Cocolin L."/>
            <person name="Illeghems K."/>
            <person name="Van Nieuwerburgh F."/>
            <person name="Houf K."/>
        </authorList>
    </citation>
    <scope>NUCLEOTIDE SEQUENCE [LARGE SCALE GENOMIC DNA]</scope>
    <source>
        <strain evidence="2 4">117434</strain>
    </source>
</reference>
<gene>
    <name evidence="2" type="ORF">AAX28_01062</name>
    <name evidence="3" type="ORF">APORC_0305</name>
</gene>
<evidence type="ECO:0000313" key="2">
    <source>
        <dbReference type="EMBL" id="OCL93519.1"/>
    </source>
</evidence>
<evidence type="ECO:0000313" key="4">
    <source>
        <dbReference type="Proteomes" id="UP000093159"/>
    </source>
</evidence>
<organism evidence="3 5">
    <name type="scientific">Arcobacter porcinus</name>
    <dbReference type="NCBI Taxonomy" id="1935204"/>
    <lineage>
        <taxon>Bacteria</taxon>
        <taxon>Pseudomonadati</taxon>
        <taxon>Campylobacterota</taxon>
        <taxon>Epsilonproteobacteria</taxon>
        <taxon>Campylobacterales</taxon>
        <taxon>Arcobacteraceae</taxon>
        <taxon>Arcobacter</taxon>
    </lineage>
</organism>
<protein>
    <submittedName>
        <fullName evidence="3">Putative membrane protein</fullName>
    </submittedName>
</protein>
<evidence type="ECO:0000313" key="3">
    <source>
        <dbReference type="EMBL" id="QEP39936.1"/>
    </source>
</evidence>
<feature type="transmembrane region" description="Helical" evidence="1">
    <location>
        <begin position="6"/>
        <end position="27"/>
    </location>
</feature>
<dbReference type="EMBL" id="CP036246">
    <property type="protein sequence ID" value="QEP39936.1"/>
    <property type="molecule type" value="Genomic_DNA"/>
</dbReference>
<dbReference type="OrthoDB" id="5348063at2"/>
<reference evidence="3 5" key="3">
    <citation type="submission" date="2019-09" db="EMBL/GenBank/DDBJ databases">
        <title>Taxonomic note: a critical rebuttal of the proposed division of the genus Arcobacter into six genera, emended descriptions of Arcobacter anaerophilus and the genus Arcobacter, and an assessment of genus-level boundaries for Epsilonproteobacteria using in silico genomic comparator tools.</title>
        <authorList>
            <person name="On S.L.W."/>
            <person name="Miller W.G."/>
            <person name="Biggs P."/>
            <person name="Cornelius A."/>
            <person name="Vandamme P."/>
        </authorList>
    </citation>
    <scope>NUCLEOTIDE SEQUENCE [LARGE SCALE GENOMIC DNA]</scope>
    <source>
        <strain evidence="3 5">CCUG 56899</strain>
    </source>
</reference>
<dbReference type="Proteomes" id="UP000322644">
    <property type="component" value="Chromosome"/>
</dbReference>
<proteinExistence type="predicted"/>
<evidence type="ECO:0000313" key="5">
    <source>
        <dbReference type="Proteomes" id="UP000322644"/>
    </source>
</evidence>
<keyword evidence="1" id="KW-0812">Transmembrane</keyword>
<sequence>MEIMQNAITVHIYSLYVFLLIMMFNLYSVINRTSFISLAKRLKFMTPIYHLSNAVVIYTGTIVSFYSHMFSFKIAIMIPASIFLLVIEIKRYKKQRVILTSNVEAQEEFYKYAKKIYIIEIFVLISVFMLSRVL</sequence>
<reference evidence="3 5" key="2">
    <citation type="submission" date="2019-09" db="EMBL/GenBank/DDBJ databases">
        <title>Complete genome sequencing of four Arcobacter species reveals a diverse suite of mobile elements.</title>
        <authorList>
            <person name="Miller W.G."/>
            <person name="Yee E."/>
            <person name="Bono J.L."/>
        </authorList>
    </citation>
    <scope>NUCLEOTIDE SEQUENCE [LARGE SCALE GENOMIC DNA]</scope>
    <source>
        <strain evidence="3 5">CCUG 56899</strain>
    </source>
</reference>
<dbReference type="KEGG" id="apoc:APORC_0305"/>
<dbReference type="Proteomes" id="UP000093159">
    <property type="component" value="Unassembled WGS sequence"/>
</dbReference>
<name>A0A1C0B0V7_9BACT</name>
<feature type="transmembrane region" description="Helical" evidence="1">
    <location>
        <begin position="72"/>
        <end position="89"/>
    </location>
</feature>
<keyword evidence="4" id="KW-1185">Reference proteome</keyword>
<keyword evidence="1" id="KW-1133">Transmembrane helix</keyword>
<dbReference type="AlphaFoldDB" id="A0A1C0B0V7"/>
<evidence type="ECO:0000256" key="1">
    <source>
        <dbReference type="SAM" id="Phobius"/>
    </source>
</evidence>
<dbReference type="EMBL" id="LDIR01000001">
    <property type="protein sequence ID" value="OCL93519.1"/>
    <property type="molecule type" value="Genomic_DNA"/>
</dbReference>
<accession>A0A1C0B0V7</accession>